<keyword evidence="7" id="KW-1185">Reference proteome</keyword>
<feature type="domain" description="FAD-binding FR-type" evidence="5">
    <location>
        <begin position="5"/>
        <end position="109"/>
    </location>
</feature>
<dbReference type="Pfam" id="PF00175">
    <property type="entry name" value="NAD_binding_1"/>
    <property type="match status" value="1"/>
</dbReference>
<dbReference type="InterPro" id="IPR039261">
    <property type="entry name" value="FNR_nucleotide-bd"/>
</dbReference>
<evidence type="ECO:0000256" key="4">
    <source>
        <dbReference type="ARBA" id="ARBA00047776"/>
    </source>
</evidence>
<dbReference type="CDD" id="cd06195">
    <property type="entry name" value="FNR1"/>
    <property type="match status" value="1"/>
</dbReference>
<accession>A0ABN2UXY5</accession>
<evidence type="ECO:0000256" key="2">
    <source>
        <dbReference type="ARBA" id="ARBA00013223"/>
    </source>
</evidence>
<dbReference type="InterPro" id="IPR001433">
    <property type="entry name" value="OxRdtase_FAD/NAD-bd"/>
</dbReference>
<dbReference type="Gene3D" id="2.40.30.10">
    <property type="entry name" value="Translation factors"/>
    <property type="match status" value="1"/>
</dbReference>
<dbReference type="SUPFAM" id="SSF52343">
    <property type="entry name" value="Ferredoxin reductase-like, C-terminal NADP-linked domain"/>
    <property type="match status" value="1"/>
</dbReference>
<reference evidence="6 7" key="1">
    <citation type="submission" date="2019-02" db="EMBL/GenBank/DDBJ databases">
        <title>Genomic Encyclopedia of Type Strains, Phase IV (KMG-IV): sequencing the most valuable type-strain genomes for metagenomic binning, comparative biology and taxonomic classification.</title>
        <authorList>
            <person name="Goeker M."/>
        </authorList>
    </citation>
    <scope>NUCLEOTIDE SEQUENCE [LARGE SCALE GENOMIC DNA]</scope>
    <source>
        <strain evidence="6 7">DSM 21223</strain>
    </source>
</reference>
<keyword evidence="3" id="KW-0547">Nucleotide-binding</keyword>
<dbReference type="PANTHER" id="PTHR47878:SF2">
    <property type="entry name" value="OXIDOREDUCTASE FAD_NAD(P)-BINDING DOMAIN PROTEIN"/>
    <property type="match status" value="1"/>
</dbReference>
<dbReference type="RefSeq" id="WP_130458273.1">
    <property type="nucleotide sequence ID" value="NZ_SHKM01000001.1"/>
</dbReference>
<dbReference type="InterPro" id="IPR017927">
    <property type="entry name" value="FAD-bd_FR_type"/>
</dbReference>
<protein>
    <recommendedName>
        <fullName evidence="2">ferredoxin--NADP(+) reductase</fullName>
        <ecNumber evidence="2">1.18.1.2</ecNumber>
    </recommendedName>
</protein>
<dbReference type="EC" id="1.18.1.2" evidence="2"/>
<name>A0ABN2UXY5_9RHOO</name>
<dbReference type="PRINTS" id="PR00410">
    <property type="entry name" value="PHEHYDRXLASE"/>
</dbReference>
<evidence type="ECO:0000313" key="7">
    <source>
        <dbReference type="Proteomes" id="UP000292136"/>
    </source>
</evidence>
<dbReference type="InterPro" id="IPR017938">
    <property type="entry name" value="Riboflavin_synthase-like_b-brl"/>
</dbReference>
<dbReference type="PANTHER" id="PTHR47878">
    <property type="entry name" value="OXIDOREDUCTASE FAD/NAD(P)-BINDING DOMAIN PROTEIN"/>
    <property type="match status" value="1"/>
</dbReference>
<dbReference type="InterPro" id="IPR051930">
    <property type="entry name" value="FNR_type-1"/>
</dbReference>
<comment type="caution">
    <text evidence="6">The sequence shown here is derived from an EMBL/GenBank/DDBJ whole genome shotgun (WGS) entry which is preliminary data.</text>
</comment>
<dbReference type="InterPro" id="IPR033892">
    <property type="entry name" value="FNR_bac"/>
</dbReference>
<dbReference type="EMBL" id="SHKM01000001">
    <property type="protein sequence ID" value="RZT89535.1"/>
    <property type="molecule type" value="Genomic_DNA"/>
</dbReference>
<evidence type="ECO:0000259" key="5">
    <source>
        <dbReference type="PROSITE" id="PS51384"/>
    </source>
</evidence>
<dbReference type="PROSITE" id="PS51384">
    <property type="entry name" value="FAD_FR"/>
    <property type="match status" value="1"/>
</dbReference>
<sequence>MDAGDKYSVERITWFKRWTDKLFSFRLTRQPSFRFVPGQFVRLGLPLTTAPDRPLAWRPYSMVSAAYDEHLEFYSIAVPDGEFTSRLARLGVGDRVAVDRQAWGHLTTDRFQDGRDLWLLATGTGLAPFLSILNDPAVWQQYQHIALVHSVRDGAELTYRDWLAALPGHPLVGELAGRLRYQPVVTRDGAAPPGTLSRRIPALLADGSLEAALGLEIDPGHSRLMVCGNPAMVEDTRLALEAKDCRLSKRGQPGQVALENSF</sequence>
<dbReference type="SUPFAM" id="SSF63380">
    <property type="entry name" value="Riboflavin synthase domain-like"/>
    <property type="match status" value="1"/>
</dbReference>
<comment type="catalytic activity">
    <reaction evidence="4">
        <text>2 reduced [2Fe-2S]-[ferredoxin] + NADP(+) + H(+) = 2 oxidized [2Fe-2S]-[ferredoxin] + NADPH</text>
        <dbReference type="Rhea" id="RHEA:20125"/>
        <dbReference type="Rhea" id="RHEA-COMP:10000"/>
        <dbReference type="Rhea" id="RHEA-COMP:10001"/>
        <dbReference type="ChEBI" id="CHEBI:15378"/>
        <dbReference type="ChEBI" id="CHEBI:33737"/>
        <dbReference type="ChEBI" id="CHEBI:33738"/>
        <dbReference type="ChEBI" id="CHEBI:57783"/>
        <dbReference type="ChEBI" id="CHEBI:58349"/>
        <dbReference type="EC" id="1.18.1.2"/>
    </reaction>
</comment>
<evidence type="ECO:0000313" key="6">
    <source>
        <dbReference type="EMBL" id="RZT89535.1"/>
    </source>
</evidence>
<evidence type="ECO:0000256" key="1">
    <source>
        <dbReference type="ARBA" id="ARBA00008312"/>
    </source>
</evidence>
<comment type="similarity">
    <text evidence="1">Belongs to the ferredoxin--NADP reductase type 1 family.</text>
</comment>
<organism evidence="6 7">
    <name type="scientific">Azospira oryzae</name>
    <dbReference type="NCBI Taxonomy" id="146939"/>
    <lineage>
        <taxon>Bacteria</taxon>
        <taxon>Pseudomonadati</taxon>
        <taxon>Pseudomonadota</taxon>
        <taxon>Betaproteobacteria</taxon>
        <taxon>Rhodocyclales</taxon>
        <taxon>Rhodocyclaceae</taxon>
        <taxon>Azospira</taxon>
    </lineage>
</organism>
<dbReference type="Pfam" id="PF00970">
    <property type="entry name" value="FAD_binding_6"/>
    <property type="match status" value="1"/>
</dbReference>
<evidence type="ECO:0000256" key="3">
    <source>
        <dbReference type="ARBA" id="ARBA00022741"/>
    </source>
</evidence>
<dbReference type="InterPro" id="IPR008333">
    <property type="entry name" value="Cbr1-like_FAD-bd_dom"/>
</dbReference>
<gene>
    <name evidence="6" type="ORF">EV678_0321</name>
</gene>
<proteinExistence type="inferred from homology"/>
<dbReference type="Proteomes" id="UP000292136">
    <property type="component" value="Unassembled WGS sequence"/>
</dbReference>
<dbReference type="Gene3D" id="3.40.50.80">
    <property type="entry name" value="Nucleotide-binding domain of ferredoxin-NADP reductase (FNR) module"/>
    <property type="match status" value="1"/>
</dbReference>